<evidence type="ECO:0000313" key="3">
    <source>
        <dbReference type="Proteomes" id="UP000018227"/>
    </source>
</evidence>
<evidence type="ECO:0000313" key="2">
    <source>
        <dbReference type="EMBL" id="ESL02978.1"/>
    </source>
</evidence>
<keyword evidence="3" id="KW-1185">Reference proteome</keyword>
<dbReference type="HOGENOM" id="CLU_1657672_0_0_9"/>
<feature type="chain" id="PRO_5004712146" description="DUF5067 domain-containing protein" evidence="1">
    <location>
        <begin position="26"/>
        <end position="159"/>
    </location>
</feature>
<dbReference type="Proteomes" id="UP000018227">
    <property type="component" value="Unassembled WGS sequence"/>
</dbReference>
<dbReference type="RefSeq" id="WP_023354720.1">
    <property type="nucleotide sequence ID" value="NZ_KI535368.1"/>
</dbReference>
<gene>
    <name evidence="2" type="ORF">GCWU0000282_001849</name>
</gene>
<dbReference type="OrthoDB" id="2003120at2"/>
<dbReference type="EMBL" id="ACIL03000013">
    <property type="protein sequence ID" value="ESL02978.1"/>
    <property type="molecule type" value="Genomic_DNA"/>
</dbReference>
<dbReference type="AlphaFoldDB" id="V2Y1W8"/>
<organism evidence="2 3">
    <name type="scientific">Catonella morbi ATCC 51271</name>
    <dbReference type="NCBI Taxonomy" id="592026"/>
    <lineage>
        <taxon>Bacteria</taxon>
        <taxon>Bacillati</taxon>
        <taxon>Bacillota</taxon>
        <taxon>Clostridia</taxon>
        <taxon>Lachnospirales</taxon>
        <taxon>Lachnospiraceae</taxon>
        <taxon>Catonella</taxon>
    </lineage>
</organism>
<sequence>MKKYLSIFTLLVLAFVLCTNTSVYAANKSKKSSSKQKISVYYENDVKSKYKDYKTYKLKSGEPAYRVFFVPNKKVKNFKILALTFVSMDKNSKITYDTKMLYSTKTLTPKKPLLADIEYLSEGIPNLGISYVDSSGKIQKYIVYESGKDGSIQLGKEDF</sequence>
<evidence type="ECO:0000256" key="1">
    <source>
        <dbReference type="SAM" id="SignalP"/>
    </source>
</evidence>
<reference evidence="2 3" key="1">
    <citation type="submission" date="2013-06" db="EMBL/GenBank/DDBJ databases">
        <authorList>
            <person name="Weinstock G."/>
            <person name="Sodergren E."/>
            <person name="Clifton S."/>
            <person name="Fulton L."/>
            <person name="Fulton B."/>
            <person name="Courtney L."/>
            <person name="Fronick C."/>
            <person name="Harrison M."/>
            <person name="Strong C."/>
            <person name="Farmer C."/>
            <person name="Delahaunty K."/>
            <person name="Markovic C."/>
            <person name="Hall O."/>
            <person name="Minx P."/>
            <person name="Tomlinson C."/>
            <person name="Mitreva M."/>
            <person name="Nelson J."/>
            <person name="Hou S."/>
            <person name="Wollam A."/>
            <person name="Pepin K.H."/>
            <person name="Johnson M."/>
            <person name="Bhonagiri V."/>
            <person name="Nash W.E."/>
            <person name="Warren W."/>
            <person name="Chinwalla A."/>
            <person name="Mardis E.R."/>
            <person name="Wilson R.K."/>
        </authorList>
    </citation>
    <scope>NUCLEOTIDE SEQUENCE [LARGE SCALE GENOMIC DNA]</scope>
    <source>
        <strain evidence="2 3">ATCC 51271</strain>
    </source>
</reference>
<accession>V2Y1W8</accession>
<evidence type="ECO:0008006" key="4">
    <source>
        <dbReference type="Google" id="ProtNLM"/>
    </source>
</evidence>
<proteinExistence type="predicted"/>
<feature type="signal peptide" evidence="1">
    <location>
        <begin position="1"/>
        <end position="25"/>
    </location>
</feature>
<keyword evidence="1" id="KW-0732">Signal</keyword>
<protein>
    <recommendedName>
        <fullName evidence="4">DUF5067 domain-containing protein</fullName>
    </recommendedName>
</protein>
<comment type="caution">
    <text evidence="2">The sequence shown here is derived from an EMBL/GenBank/DDBJ whole genome shotgun (WGS) entry which is preliminary data.</text>
</comment>
<dbReference type="STRING" id="592026.GCWU0000282_001849"/>
<name>V2Y1W8_9FIRM</name>